<reference evidence="4" key="1">
    <citation type="submission" date="2022-11" db="EMBL/GenBank/DDBJ databases">
        <authorList>
            <person name="Petersen C."/>
        </authorList>
    </citation>
    <scope>NUCLEOTIDE SEQUENCE</scope>
    <source>
        <strain evidence="4">IBT 30069</strain>
    </source>
</reference>
<sequence>MPAKELTGSCMDCKDADAVLTTRNRSLCGPCYQVFLEHKVYRRMERYRKYPDPGSPSYRLLLPLSLGVSSSSLLRMLDTGMNRQLAKNARTSYTIEIIAIEPFTHAYDEALYTKRFEAARETFSKYTFNRIPLHSIFDYVPNMTEAMREYVGSQFKDDTSRSNEERLAAFRGANSTATSKADLDNVLFTQLVVGYAKQTGCESILWADSDTSLAAKTLAGAAKGRGAALTWQVSDAMSPWGVRFDFPCRDISKPELALYESVSPDLSDIVIPDEPLSENILTKNLSIDELMLRYVTTQGEKYPGVMANVSRTANKLDSYSSLDSTICSLCSAIVDNVKGNETGITVASQFSVQKPQFCYGCTRSRPEIDS</sequence>
<proteinExistence type="inferred from homology"/>
<comment type="pathway">
    <text evidence="3">tRNA modification; 5-methoxycarbonylmethyl-2-thiouridine-tRNA biosynthesis.</text>
</comment>
<comment type="similarity">
    <text evidence="3">Belongs to the CTU2/NCS2 family.</text>
</comment>
<evidence type="ECO:0000256" key="1">
    <source>
        <dbReference type="ARBA" id="ARBA00022490"/>
    </source>
</evidence>
<dbReference type="Proteomes" id="UP001149165">
    <property type="component" value="Unassembled WGS sequence"/>
</dbReference>
<dbReference type="Pfam" id="PF10288">
    <property type="entry name" value="CTU2"/>
    <property type="match status" value="1"/>
</dbReference>
<dbReference type="OrthoDB" id="25129at2759"/>
<dbReference type="AlphaFoldDB" id="A0A9W9FVE0"/>
<accession>A0A9W9FVE0</accession>
<dbReference type="HAMAP" id="MF_03054">
    <property type="entry name" value="CTU2"/>
    <property type="match status" value="1"/>
</dbReference>
<dbReference type="GO" id="GO:0002143">
    <property type="term" value="P:tRNA wobble position uridine thiolation"/>
    <property type="evidence" value="ECO:0007669"/>
    <property type="project" value="TreeGrafter"/>
</dbReference>
<protein>
    <recommendedName>
        <fullName evidence="3">Cytoplasmic tRNA 2-thiolation protein 2</fullName>
    </recommendedName>
</protein>
<name>A0A9W9FVE0_9EURO</name>
<comment type="caution">
    <text evidence="4">The sequence shown here is derived from an EMBL/GenBank/DDBJ whole genome shotgun (WGS) entry which is preliminary data.</text>
</comment>
<dbReference type="PANTHER" id="PTHR20882:SF14">
    <property type="entry name" value="CYTOPLASMIC TRNA 2-THIOLATION PROTEIN 2"/>
    <property type="match status" value="1"/>
</dbReference>
<comment type="function">
    <text evidence="3">Plays a central role in 2-thiolation of mcm(5)S(2)U at tRNA wobble positions of tRNA(Lys), tRNA(Glu) and tRNA(Gln). May act by forming a heterodimer with NCS6 that ligates sulfur from thiocarboxylated URM1 onto the uridine of tRNAs at wobble position. Prior mcm(5) tRNA modification by the elongator complex is required for 2-thiolation. May also be involved in protein urmylation.</text>
</comment>
<evidence type="ECO:0000256" key="3">
    <source>
        <dbReference type="HAMAP-Rule" id="MF_03054"/>
    </source>
</evidence>
<keyword evidence="2 3" id="KW-0819">tRNA processing</keyword>
<keyword evidence="5" id="KW-1185">Reference proteome</keyword>
<dbReference type="GO" id="GO:0032447">
    <property type="term" value="P:protein urmylation"/>
    <property type="evidence" value="ECO:0007669"/>
    <property type="project" value="UniProtKB-UniRule"/>
</dbReference>
<dbReference type="PANTHER" id="PTHR20882">
    <property type="entry name" value="CYTOPLASMIC TRNA 2-THIOLATION PROTEIN 2"/>
    <property type="match status" value="1"/>
</dbReference>
<dbReference type="GO" id="GO:0016779">
    <property type="term" value="F:nucleotidyltransferase activity"/>
    <property type="evidence" value="ECO:0007669"/>
    <property type="project" value="UniProtKB-UniRule"/>
</dbReference>
<dbReference type="EMBL" id="JAPQKH010000003">
    <property type="protein sequence ID" value="KAJ5107088.1"/>
    <property type="molecule type" value="Genomic_DNA"/>
</dbReference>
<evidence type="ECO:0000313" key="5">
    <source>
        <dbReference type="Proteomes" id="UP001149165"/>
    </source>
</evidence>
<gene>
    <name evidence="3" type="primary">NCS2</name>
    <name evidence="3" type="synonym">CTU2</name>
    <name evidence="4" type="ORF">N7456_003763</name>
</gene>
<dbReference type="GO" id="GO:0016783">
    <property type="term" value="F:sulfurtransferase activity"/>
    <property type="evidence" value="ECO:0007669"/>
    <property type="project" value="TreeGrafter"/>
</dbReference>
<dbReference type="InterPro" id="IPR014729">
    <property type="entry name" value="Rossmann-like_a/b/a_fold"/>
</dbReference>
<organism evidence="4 5">
    <name type="scientific">Penicillium angulare</name>
    <dbReference type="NCBI Taxonomy" id="116970"/>
    <lineage>
        <taxon>Eukaryota</taxon>
        <taxon>Fungi</taxon>
        <taxon>Dikarya</taxon>
        <taxon>Ascomycota</taxon>
        <taxon>Pezizomycotina</taxon>
        <taxon>Eurotiomycetes</taxon>
        <taxon>Eurotiomycetidae</taxon>
        <taxon>Eurotiales</taxon>
        <taxon>Aspergillaceae</taxon>
        <taxon>Penicillium</taxon>
    </lineage>
</organism>
<dbReference type="Gene3D" id="3.40.50.620">
    <property type="entry name" value="HUPs"/>
    <property type="match status" value="1"/>
</dbReference>
<evidence type="ECO:0000313" key="4">
    <source>
        <dbReference type="EMBL" id="KAJ5107088.1"/>
    </source>
</evidence>
<keyword evidence="1 3" id="KW-0963">Cytoplasm</keyword>
<dbReference type="InterPro" id="IPR019407">
    <property type="entry name" value="CTU2"/>
</dbReference>
<dbReference type="GO" id="GO:0000049">
    <property type="term" value="F:tRNA binding"/>
    <property type="evidence" value="ECO:0007669"/>
    <property type="project" value="InterPro"/>
</dbReference>
<comment type="subcellular location">
    <subcellularLocation>
        <location evidence="3">Cytoplasm</location>
    </subcellularLocation>
</comment>
<reference evidence="4" key="2">
    <citation type="journal article" date="2023" name="IMA Fungus">
        <title>Comparative genomic study of the Penicillium genus elucidates a diverse pangenome and 15 lateral gene transfer events.</title>
        <authorList>
            <person name="Petersen C."/>
            <person name="Sorensen T."/>
            <person name="Nielsen M.R."/>
            <person name="Sondergaard T.E."/>
            <person name="Sorensen J.L."/>
            <person name="Fitzpatrick D.A."/>
            <person name="Frisvad J.C."/>
            <person name="Nielsen K.L."/>
        </authorList>
    </citation>
    <scope>NUCLEOTIDE SEQUENCE</scope>
    <source>
        <strain evidence="4">IBT 30069</strain>
    </source>
</reference>
<evidence type="ECO:0000256" key="2">
    <source>
        <dbReference type="ARBA" id="ARBA00022694"/>
    </source>
</evidence>
<dbReference type="GO" id="GO:0005829">
    <property type="term" value="C:cytosol"/>
    <property type="evidence" value="ECO:0007669"/>
    <property type="project" value="TreeGrafter"/>
</dbReference>